<keyword evidence="1" id="KW-0472">Membrane</keyword>
<dbReference type="AlphaFoldDB" id="A0A0F9WYH8"/>
<organism evidence="3">
    <name type="scientific">marine sediment metagenome</name>
    <dbReference type="NCBI Taxonomy" id="412755"/>
    <lineage>
        <taxon>unclassified sequences</taxon>
        <taxon>metagenomes</taxon>
        <taxon>ecological metagenomes</taxon>
    </lineage>
</organism>
<evidence type="ECO:0000259" key="2">
    <source>
        <dbReference type="Pfam" id="PF13239"/>
    </source>
</evidence>
<protein>
    <recommendedName>
        <fullName evidence="2">2TM domain-containing protein</fullName>
    </recommendedName>
</protein>
<accession>A0A0F9WYH8</accession>
<gene>
    <name evidence="3" type="ORF">LCGC14_0218340</name>
</gene>
<keyword evidence="1" id="KW-0812">Transmembrane</keyword>
<proteinExistence type="predicted"/>
<comment type="caution">
    <text evidence="3">The sequence shown here is derived from an EMBL/GenBank/DDBJ whole genome shotgun (WGS) entry which is preliminary data.</text>
</comment>
<keyword evidence="1" id="KW-1133">Transmembrane helix</keyword>
<feature type="transmembrane region" description="Helical" evidence="1">
    <location>
        <begin position="83"/>
        <end position="104"/>
    </location>
</feature>
<dbReference type="Pfam" id="PF13239">
    <property type="entry name" value="2TM"/>
    <property type="match status" value="1"/>
</dbReference>
<feature type="transmembrane region" description="Helical" evidence="1">
    <location>
        <begin position="34"/>
        <end position="51"/>
    </location>
</feature>
<reference evidence="3" key="1">
    <citation type="journal article" date="2015" name="Nature">
        <title>Complex archaea that bridge the gap between prokaryotes and eukaryotes.</title>
        <authorList>
            <person name="Spang A."/>
            <person name="Saw J.H."/>
            <person name="Jorgensen S.L."/>
            <person name="Zaremba-Niedzwiedzka K."/>
            <person name="Martijn J."/>
            <person name="Lind A.E."/>
            <person name="van Eijk R."/>
            <person name="Schleper C."/>
            <person name="Guy L."/>
            <person name="Ettema T.J."/>
        </authorList>
    </citation>
    <scope>NUCLEOTIDE SEQUENCE</scope>
</reference>
<dbReference type="InterPro" id="IPR025698">
    <property type="entry name" value="2TM_dom"/>
</dbReference>
<sequence length="121" mass="14688">MDINQLNNNHVNEDYNRLSKYERAKTKVESIKRFYNHTLVFLIINIILYFLRHKFVFILVNENALGNPEFLDWINWNVYGTTIVWGLILVVHGIIVFGNISWYMKKWEEREIQKYINSYND</sequence>
<evidence type="ECO:0000313" key="3">
    <source>
        <dbReference type="EMBL" id="KKN91501.1"/>
    </source>
</evidence>
<name>A0A0F9WYH8_9ZZZZ</name>
<feature type="domain" description="2TM" evidence="2">
    <location>
        <begin position="22"/>
        <end position="116"/>
    </location>
</feature>
<dbReference type="EMBL" id="LAZR01000103">
    <property type="protein sequence ID" value="KKN91501.1"/>
    <property type="molecule type" value="Genomic_DNA"/>
</dbReference>
<evidence type="ECO:0000256" key="1">
    <source>
        <dbReference type="SAM" id="Phobius"/>
    </source>
</evidence>